<sequence length="2063" mass="231787">MDNMDVDSPAETNLVKHSDRVLRRLAQLGVPEEFLQRRYSGVVDFVRDKRTWIPDLVSVILPPDVDVADVLHETKAGTKRMLNPTMKQHFRECMGWLQWLMFMCEPAIALKNLSEMSTGRGVCGAVWGNNDIAYRCRTCEHDPTCAICVPCFQNGNHKDHDYSIIYTGGGCCDCGDVTAWKREGFCSKHKGAEQIQPLPEEFANSVGPVLDALLVCWKNKLVSAETICQENPGTSDHILVPKKVANELTYVVVEMLLEFCKHSESLLSFISRSVIALVGLLEILVRSETFLSEGVAKKLHELLLKLLGEPIFKYEFGKAYLRYYPLVVREVIKEGTDDTLKKYPLLSTFSVQIFTVPTLTPRLVKEMNLLTMLLRCLGDIFTQCAGEDGRLQVTKWGSLYEITIRVVEDIRFVMSHGIVPKFVTNDQRDILRTWMRLLSFLQGMSPLKRENGQPPEEENDNINLLFVLDHSIANIHSLLVDGAFSRNEETNDIFFDTSKQDMDEEDSMRLAKVGRLSQESSVCGASGRNTSVVSAMQVIEVKSDSFSRSLIPSSVTWLIYDCLRTIDNWLGANHTYGSISSSNTSSTSSSNFLALKKTLSKISKGKYIFGGFTSSNEDHNRQYFPPANIGFCMNMETENTKSIGQDCKTVASGDSDTAGFDESLMEADTSTELDALHFLSSSDWPNIIYDVSSQDVSVHIPLHRLLSLLLQKALRWCCGESEVVSASSASILTSSSMYDDDIFGRVLSGCHPCGFSAFVMEHPLRNRVFCAQVHAGMWRRNGDAAILSSEWYRSVRWSEQGLELDLFLLQCCAALAPADLYVNRIVECFGLTDYCSLTTERSTEYEPVLVQEMLILIIQIVQERRFSGLTPAENLKRELVHRLAIGDATHSQLVKSLPRDLSKYEQLQEILDLVAVYSNPSSFNQGMYSLRWTYWKELDLYHPRWNSRDLQVAEERYMRYCSVSALTTQLPRWTRIHSPLKGVARIATCKVVLKIIRAVLFYTVFSDKLTEPRAPNDVLIMALHMLSLGLDICLQQREPRDISFSNECSIPMLAFACEEIHEGLNYGAGEQSLLSLLVLLMRMHKRENVDNFSEADSRNVSSLIENLLKKFAEVDSGCMSKLQQLAPEVVMHLSQLLPSSNVHPVGSASDSEKRKAKARERQAAILAKMKAEQSKFLSSINNTVDDDSKSGLDESNKDKEQGLEESAQDVCSLCHDPNSKNPMSFLILLQKSKLLSLIDRGPTCWDQVHWSDKEQVILNAKKVADQAGTNSSSSGTGVVSSSNQLAWLVQNAVNEFADYAQPGEISNFLEFVKAQFPSLRNSHAPSSLKTENDRTAHAIEILEKDMYISIRKEMNDTILLSSSGVENVEFSADEGGLKSSSGTDSVLLGKYIAACSGERTEHPSSSDNTLDDIGRMDSTSQVSACDGFGPADCDGVYLSSCGHAVHQGCLDRYLSSLKERYVRRIVFEGGHIVDPDQGEFLCPVCRRLANSVLPSSSGDFQRVWMEPMISTVSSTNAVGRLVISIEESNLLWLQQALSLLRSAANMVEKGDILKIFPLQRNERMKQNLDSISRVLFKMYFPSNLSSSTRANHCMIMWDTLKYSLKSLEIAARCGRTHLTPIYGLNGLYKELESSSGFILSLLLKIVHSLRSKNSLHVLQRFMGIQLFGESICSGVSMDHASSAYGCGGDMSSILKHVVKEVPYPDMQFWKRASDPILAHDAFSSFMWVLFCLPHPFLSCEESLLSLVHIFYIVLIAQAILTTCGQQQYTKESTFHDSLITDISKVIEESGWIQQHFVSNYIDSYCNTIDVIRKLSFPYLRRCALLWKLLSTSFSEPFCNRDHVLPAIDDDSMDYMDNDIVELSEVQKLEKMFKIPPLDVVLKDQGVRSLVMKWLHHFHKEYEVYGFQSVLHSTPAVPFKLMQLPHVYQDLVERYIKQRCADCKNVIDEPALCLLCGRLCSPRWKPCCRESGCQPHAMACGSGIGVFLLIKRTTILLQRCARQAPWPSPYLDAYGEEDIEMHRGKPLYLNEERYATLTYMVASHGLDQSSKVLGQTTIGSIFPV</sequence>
<evidence type="ECO:0000256" key="1">
    <source>
        <dbReference type="ARBA" id="ARBA00000900"/>
    </source>
</evidence>
<name>A0ABQ9MMT6_HEVBR</name>
<protein>
    <recommendedName>
        <fullName evidence="9">E3 ubiquitin-protein ligase</fullName>
        <ecNumber evidence="9">2.3.2.27</ecNumber>
    </recommendedName>
</protein>
<dbReference type="PANTHER" id="PTHR21497">
    <property type="entry name" value="UBIQUITIN LIGASE E3 ALPHA-RELATED"/>
    <property type="match status" value="1"/>
</dbReference>
<comment type="catalytic activity">
    <reaction evidence="1 9">
        <text>S-ubiquitinyl-[E2 ubiquitin-conjugating enzyme]-L-cysteine + [acceptor protein]-L-lysine = [E2 ubiquitin-conjugating enzyme]-L-cysteine + N(6)-ubiquitinyl-[acceptor protein]-L-lysine.</text>
        <dbReference type="EC" id="2.3.2.27"/>
    </reaction>
</comment>
<dbReference type="CDD" id="cd16482">
    <property type="entry name" value="RING-H2_UBR1-like"/>
    <property type="match status" value="1"/>
</dbReference>
<dbReference type="Gene3D" id="2.10.110.30">
    <property type="match status" value="1"/>
</dbReference>
<dbReference type="SMART" id="SM00396">
    <property type="entry name" value="ZnF_UBR1"/>
    <property type="match status" value="1"/>
</dbReference>
<evidence type="ECO:0000256" key="2">
    <source>
        <dbReference type="ARBA" id="ARBA00022679"/>
    </source>
</evidence>
<evidence type="ECO:0000256" key="6">
    <source>
        <dbReference type="ARBA" id="ARBA00022833"/>
    </source>
</evidence>
<evidence type="ECO:0000256" key="5">
    <source>
        <dbReference type="ARBA" id="ARBA00022786"/>
    </source>
</evidence>
<comment type="pathway">
    <text evidence="9">Protein modification; protein ubiquitination.</text>
</comment>
<keyword evidence="4 9" id="KW-0863">Zinc-finger</keyword>
<keyword evidence="3 9" id="KW-0479">Metal-binding</keyword>
<evidence type="ECO:0000256" key="7">
    <source>
        <dbReference type="ARBA" id="ARBA00046341"/>
    </source>
</evidence>
<dbReference type="InterPro" id="IPR042065">
    <property type="entry name" value="E3_ELL-like"/>
</dbReference>
<dbReference type="InterPro" id="IPR036390">
    <property type="entry name" value="WH_DNA-bd_sf"/>
</dbReference>
<accession>A0ABQ9MMT6</accession>
<feature type="domain" description="UBR-type" evidence="11">
    <location>
        <begin position="121"/>
        <end position="191"/>
    </location>
</feature>
<evidence type="ECO:0000256" key="8">
    <source>
        <dbReference type="PROSITE-ProRule" id="PRU00508"/>
    </source>
</evidence>
<dbReference type="InterPro" id="IPR039164">
    <property type="entry name" value="UBR1-like"/>
</dbReference>
<keyword evidence="2 9" id="KW-0808">Transferase</keyword>
<feature type="zinc finger region" description="UBR-type" evidence="8">
    <location>
        <begin position="121"/>
        <end position="191"/>
    </location>
</feature>
<feature type="compositionally biased region" description="Basic and acidic residues" evidence="10">
    <location>
        <begin position="1186"/>
        <end position="1202"/>
    </location>
</feature>
<evidence type="ECO:0000256" key="10">
    <source>
        <dbReference type="SAM" id="MobiDB-lite"/>
    </source>
</evidence>
<dbReference type="Pfam" id="PF02207">
    <property type="entry name" value="zf-UBR"/>
    <property type="match status" value="1"/>
</dbReference>
<organism evidence="12 13">
    <name type="scientific">Hevea brasiliensis</name>
    <name type="common">Para rubber tree</name>
    <name type="synonym">Siphonia brasiliensis</name>
    <dbReference type="NCBI Taxonomy" id="3981"/>
    <lineage>
        <taxon>Eukaryota</taxon>
        <taxon>Viridiplantae</taxon>
        <taxon>Streptophyta</taxon>
        <taxon>Embryophyta</taxon>
        <taxon>Tracheophyta</taxon>
        <taxon>Spermatophyta</taxon>
        <taxon>Magnoliopsida</taxon>
        <taxon>eudicotyledons</taxon>
        <taxon>Gunneridae</taxon>
        <taxon>Pentapetalae</taxon>
        <taxon>rosids</taxon>
        <taxon>fabids</taxon>
        <taxon>Malpighiales</taxon>
        <taxon>Euphorbiaceae</taxon>
        <taxon>Crotonoideae</taxon>
        <taxon>Micrandreae</taxon>
        <taxon>Hevea</taxon>
    </lineage>
</organism>
<dbReference type="Pfam" id="PF22960">
    <property type="entry name" value="WHD_UBR1"/>
    <property type="match status" value="1"/>
</dbReference>
<dbReference type="EMBL" id="JARPOI010000005">
    <property type="protein sequence ID" value="KAJ9180718.1"/>
    <property type="molecule type" value="Genomic_DNA"/>
</dbReference>
<evidence type="ECO:0000256" key="4">
    <source>
        <dbReference type="ARBA" id="ARBA00022771"/>
    </source>
</evidence>
<keyword evidence="13" id="KW-1185">Reference proteome</keyword>
<dbReference type="Gene3D" id="1.10.10.2670">
    <property type="entry name" value="E3 ubiquitin-protein ligase"/>
    <property type="match status" value="1"/>
</dbReference>
<dbReference type="PANTHER" id="PTHR21497:SF53">
    <property type="entry name" value="E3 UBIQUITIN-PROTEIN LIGASE PRT6"/>
    <property type="match status" value="1"/>
</dbReference>
<dbReference type="CDD" id="cd19673">
    <property type="entry name" value="UBR-box_UBR3"/>
    <property type="match status" value="1"/>
</dbReference>
<dbReference type="InterPro" id="IPR044046">
    <property type="entry name" value="E3_ligase_UBR-like_C"/>
</dbReference>
<dbReference type="PROSITE" id="PS51157">
    <property type="entry name" value="ZF_UBR"/>
    <property type="match status" value="1"/>
</dbReference>
<evidence type="ECO:0000256" key="9">
    <source>
        <dbReference type="RuleBase" id="RU366018"/>
    </source>
</evidence>
<dbReference type="Pfam" id="PF18995">
    <property type="entry name" value="PRT6_C"/>
    <property type="match status" value="1"/>
</dbReference>
<evidence type="ECO:0000313" key="12">
    <source>
        <dbReference type="EMBL" id="KAJ9180718.1"/>
    </source>
</evidence>
<comment type="function">
    <text evidence="9">Ubiquitin ligase protein which is a component of the N-end rule pathway. Recognizes and binds to proteins bearing specific N-terminal residues that are destabilizing according to the N-end rule, leading to their ubiquitination and subsequent degradation.</text>
</comment>
<comment type="similarity">
    <text evidence="7 9">Belongs to the E3 ubiquitin-protein ligase UBR1-like family.</text>
</comment>
<dbReference type="EC" id="2.3.2.27" evidence="9"/>
<comment type="caution">
    <text evidence="12">The sequence shown here is derived from an EMBL/GenBank/DDBJ whole genome shotgun (WGS) entry which is preliminary data.</text>
</comment>
<dbReference type="SUPFAM" id="SSF46785">
    <property type="entry name" value="Winged helix' DNA-binding domain"/>
    <property type="match status" value="1"/>
</dbReference>
<proteinExistence type="inferred from homology"/>
<keyword evidence="6 9" id="KW-0862">Zinc</keyword>
<keyword evidence="5 9" id="KW-0833">Ubl conjugation pathway</keyword>
<gene>
    <name evidence="12" type="ORF">P3X46_008930</name>
</gene>
<evidence type="ECO:0000256" key="3">
    <source>
        <dbReference type="ARBA" id="ARBA00022723"/>
    </source>
</evidence>
<dbReference type="InterPro" id="IPR055194">
    <property type="entry name" value="UBR1-like_WH"/>
</dbReference>
<evidence type="ECO:0000259" key="11">
    <source>
        <dbReference type="PROSITE" id="PS51157"/>
    </source>
</evidence>
<feature type="region of interest" description="Disordered" evidence="10">
    <location>
        <begin position="1178"/>
        <end position="1204"/>
    </location>
</feature>
<evidence type="ECO:0000313" key="13">
    <source>
        <dbReference type="Proteomes" id="UP001174677"/>
    </source>
</evidence>
<dbReference type="Proteomes" id="UP001174677">
    <property type="component" value="Chromosome 5"/>
</dbReference>
<reference evidence="12" key="1">
    <citation type="journal article" date="2023" name="Plant Biotechnol. J.">
        <title>Chromosome-level wild Hevea brasiliensis genome provides new tools for genomic-assisted breeding and valuable loci to elevate rubber yield.</title>
        <authorList>
            <person name="Cheng H."/>
            <person name="Song X."/>
            <person name="Hu Y."/>
            <person name="Wu T."/>
            <person name="Yang Q."/>
            <person name="An Z."/>
            <person name="Feng S."/>
            <person name="Deng Z."/>
            <person name="Wu W."/>
            <person name="Zeng X."/>
            <person name="Tu M."/>
            <person name="Wang X."/>
            <person name="Huang H."/>
        </authorList>
    </citation>
    <scope>NUCLEOTIDE SEQUENCE</scope>
    <source>
        <strain evidence="12">MT/VB/25A 57/8</strain>
    </source>
</reference>
<dbReference type="InterPro" id="IPR003126">
    <property type="entry name" value="Znf_UBR"/>
</dbReference>